<sequence>MPGLRATGRREAASPVPPPEGRRRRAGTSGTGRDAKLVRPGGCPNGQCPAQQQAPPRIFRLFRR</sequence>
<reference evidence="2" key="1">
    <citation type="submission" date="2021-05" db="EMBL/GenBank/DDBJ databases">
        <title>Complete genome sequence of the cellulolytic planctomycete Telmatocola sphagniphila SP2T and characterization of the first cellulase from planctomycetes.</title>
        <authorList>
            <person name="Rakitin A.L."/>
            <person name="Beletsky A.V."/>
            <person name="Naumoff D.G."/>
            <person name="Kulichevskaya I.S."/>
            <person name="Mardanov A.V."/>
            <person name="Ravin N.V."/>
            <person name="Dedysh S.N."/>
        </authorList>
    </citation>
    <scope>NUCLEOTIDE SEQUENCE</scope>
    <source>
        <strain evidence="2">SP2T</strain>
    </source>
</reference>
<proteinExistence type="predicted"/>
<name>A0A8E6B728_9BACT</name>
<organism evidence="2 3">
    <name type="scientific">Telmatocola sphagniphila</name>
    <dbReference type="NCBI Taxonomy" id="1123043"/>
    <lineage>
        <taxon>Bacteria</taxon>
        <taxon>Pseudomonadati</taxon>
        <taxon>Planctomycetota</taxon>
        <taxon>Planctomycetia</taxon>
        <taxon>Gemmatales</taxon>
        <taxon>Gemmataceae</taxon>
    </lineage>
</organism>
<gene>
    <name evidence="2" type="ORF">KIH39_00125</name>
</gene>
<evidence type="ECO:0000256" key="1">
    <source>
        <dbReference type="SAM" id="MobiDB-lite"/>
    </source>
</evidence>
<dbReference type="RefSeq" id="WP_213497241.1">
    <property type="nucleotide sequence ID" value="NZ_CP074694.1"/>
</dbReference>
<evidence type="ECO:0000313" key="2">
    <source>
        <dbReference type="EMBL" id="QVL32361.1"/>
    </source>
</evidence>
<evidence type="ECO:0000313" key="3">
    <source>
        <dbReference type="Proteomes" id="UP000676194"/>
    </source>
</evidence>
<protein>
    <submittedName>
        <fullName evidence="2">Uncharacterized protein</fullName>
    </submittedName>
</protein>
<dbReference type="AlphaFoldDB" id="A0A8E6B728"/>
<dbReference type="KEGG" id="tsph:KIH39_00125"/>
<accession>A0A8E6B728</accession>
<feature type="region of interest" description="Disordered" evidence="1">
    <location>
        <begin position="1"/>
        <end position="64"/>
    </location>
</feature>
<dbReference type="EMBL" id="CP074694">
    <property type="protein sequence ID" value="QVL32361.1"/>
    <property type="molecule type" value="Genomic_DNA"/>
</dbReference>
<keyword evidence="3" id="KW-1185">Reference proteome</keyword>
<dbReference type="Proteomes" id="UP000676194">
    <property type="component" value="Chromosome"/>
</dbReference>